<evidence type="ECO:0000313" key="2">
    <source>
        <dbReference type="EMBL" id="OUM46664.1"/>
    </source>
</evidence>
<sequence length="101" mass="11789">MKKKTLYIILVLFIFSLLYIYLHSTPIRAIRTAMFFTGHPIEAFQGTIREMEDINHQVIKYNGKTFYWIPAFQIRSTHIDVLTASVEKESFLYKATLGNSP</sequence>
<name>A0A1Y3MAB5_9BACI</name>
<comment type="caution">
    <text evidence="2">The sequence shown here is derived from an EMBL/GenBank/DDBJ whole genome shotgun (WGS) entry which is preliminary data.</text>
</comment>
<feature type="transmembrane region" description="Helical" evidence="1">
    <location>
        <begin position="6"/>
        <end position="22"/>
    </location>
</feature>
<dbReference type="RefSeq" id="WP_050775682.1">
    <property type="nucleotide sequence ID" value="NZ_CM000743.1"/>
</dbReference>
<protein>
    <submittedName>
        <fullName evidence="2">Uncharacterized protein</fullName>
    </submittedName>
</protein>
<proteinExistence type="predicted"/>
<dbReference type="AlphaFoldDB" id="A0A1Y3MAB5"/>
<keyword evidence="1" id="KW-0472">Membrane</keyword>
<gene>
    <name evidence="2" type="ORF">BW425_22605</name>
</gene>
<dbReference type="Proteomes" id="UP000195321">
    <property type="component" value="Unassembled WGS sequence"/>
</dbReference>
<evidence type="ECO:0000256" key="1">
    <source>
        <dbReference type="SAM" id="Phobius"/>
    </source>
</evidence>
<dbReference type="EMBL" id="MWPX01000038">
    <property type="protein sequence ID" value="OUM46664.1"/>
    <property type="molecule type" value="Genomic_DNA"/>
</dbReference>
<keyword evidence="1" id="KW-0812">Transmembrane</keyword>
<accession>A0A1Y3MAB5</accession>
<keyword evidence="1" id="KW-1133">Transmembrane helix</keyword>
<organism evidence="2 3">
    <name type="scientific">Bacillus pseudomycoides</name>
    <dbReference type="NCBI Taxonomy" id="64104"/>
    <lineage>
        <taxon>Bacteria</taxon>
        <taxon>Bacillati</taxon>
        <taxon>Bacillota</taxon>
        <taxon>Bacilli</taxon>
        <taxon>Bacillales</taxon>
        <taxon>Bacillaceae</taxon>
        <taxon>Bacillus</taxon>
        <taxon>Bacillus cereus group</taxon>
    </lineage>
</organism>
<reference evidence="2 3" key="1">
    <citation type="submission" date="2017-02" db="EMBL/GenBank/DDBJ databases">
        <title>Bacillus pseudomycoides isolate FSL K6-0042.</title>
        <authorList>
            <person name="Kovac J."/>
        </authorList>
    </citation>
    <scope>NUCLEOTIDE SEQUENCE [LARGE SCALE GENOMIC DNA]</scope>
    <source>
        <strain evidence="2 3">FSL K6-0042</strain>
    </source>
</reference>
<evidence type="ECO:0000313" key="3">
    <source>
        <dbReference type="Proteomes" id="UP000195321"/>
    </source>
</evidence>